<dbReference type="EMBL" id="RKRA01000001">
    <property type="protein sequence ID" value="RPF28886.1"/>
    <property type="molecule type" value="Genomic_DNA"/>
</dbReference>
<evidence type="ECO:0000313" key="2">
    <source>
        <dbReference type="Proteomes" id="UP000280726"/>
    </source>
</evidence>
<gene>
    <name evidence="1" type="ORF">EDD32_3435</name>
</gene>
<dbReference type="AlphaFoldDB" id="A0A3N4ZAD2"/>
<comment type="caution">
    <text evidence="1">The sequence shown here is derived from an EMBL/GenBank/DDBJ whole genome shotgun (WGS) entry which is preliminary data.</text>
</comment>
<accession>A0A3N4ZAD2</accession>
<reference evidence="1 2" key="1">
    <citation type="submission" date="2018-11" db="EMBL/GenBank/DDBJ databases">
        <title>Sequencing the genomes of 1000 actinobacteria strains.</title>
        <authorList>
            <person name="Klenk H.-P."/>
        </authorList>
    </citation>
    <scope>NUCLEOTIDE SEQUENCE [LARGE SCALE GENOMIC DNA]</scope>
    <source>
        <strain evidence="1 2">DSM 14418</strain>
    </source>
</reference>
<proteinExistence type="predicted"/>
<evidence type="ECO:0000313" key="1">
    <source>
        <dbReference type="EMBL" id="RPF28886.1"/>
    </source>
</evidence>
<dbReference type="Proteomes" id="UP000280726">
    <property type="component" value="Unassembled WGS sequence"/>
</dbReference>
<dbReference type="OrthoDB" id="5145236at2"/>
<keyword evidence="2" id="KW-1185">Reference proteome</keyword>
<name>A0A3N4ZAD2_9MICO</name>
<protein>
    <submittedName>
        <fullName evidence="1">Uncharacterized protein</fullName>
    </submittedName>
</protein>
<dbReference type="RefSeq" id="WP_123919425.1">
    <property type="nucleotide sequence ID" value="NZ_RKRA01000001.1"/>
</dbReference>
<sequence>MIPVGVTAIPTQGAELATRVAASLREALDLREEHVRVEAGISAPEQVDHVRIDLTHAVVDRHHLAVRPWRPPAPRGGVAATVTSLAVTGAPVVLFGASVAADLEAGNVPARWVHDAQSRLWLVFTEETSPAGPARGRLAVTGDVAAMTAAVEQVAGELARSKGLTLRELSVVPRTVGPDRWQVEVRATVTKGFVSSRVSADAQVHLDPALVLHVEQVDVRAGGMLGRIAEGLAEGYLRRVRGRRIPLGARPVAGARLTSLDVDLGGRFHLAATLG</sequence>
<organism evidence="1 2">
    <name type="scientific">Georgenia muralis</name>
    <dbReference type="NCBI Taxonomy" id="154117"/>
    <lineage>
        <taxon>Bacteria</taxon>
        <taxon>Bacillati</taxon>
        <taxon>Actinomycetota</taxon>
        <taxon>Actinomycetes</taxon>
        <taxon>Micrococcales</taxon>
        <taxon>Bogoriellaceae</taxon>
        <taxon>Georgenia</taxon>
    </lineage>
</organism>